<comment type="catalytic activity">
    <reaction evidence="9">
        <text>DNA(n) + a 2'-deoxyribonucleoside 5'-triphosphate = DNA(n+1) + diphosphate</text>
        <dbReference type="Rhea" id="RHEA:22508"/>
        <dbReference type="Rhea" id="RHEA-COMP:17339"/>
        <dbReference type="Rhea" id="RHEA-COMP:17340"/>
        <dbReference type="ChEBI" id="CHEBI:33019"/>
        <dbReference type="ChEBI" id="CHEBI:61560"/>
        <dbReference type="ChEBI" id="CHEBI:173112"/>
        <dbReference type="EC" id="2.7.7.49"/>
    </reaction>
</comment>
<evidence type="ECO:0000256" key="2">
    <source>
        <dbReference type="ARBA" id="ARBA00022679"/>
    </source>
</evidence>
<dbReference type="PANTHER" id="PTHR34047">
    <property type="entry name" value="NUCLEAR INTRON MATURASE 1, MITOCHONDRIAL-RELATED"/>
    <property type="match status" value="1"/>
</dbReference>
<dbReference type="PANTHER" id="PTHR34047:SF7">
    <property type="entry name" value="RNA-DIRECTED DNA POLYMERASE"/>
    <property type="match status" value="1"/>
</dbReference>
<evidence type="ECO:0000256" key="3">
    <source>
        <dbReference type="ARBA" id="ARBA00022695"/>
    </source>
</evidence>
<protein>
    <recommendedName>
        <fullName evidence="1">RNA-directed DNA polymerase</fullName>
        <ecNumber evidence="1">2.7.7.49</ecNumber>
    </recommendedName>
</protein>
<comment type="similarity">
    <text evidence="8">Belongs to the bacterial reverse transcriptase family.</text>
</comment>
<proteinExistence type="inferred from homology"/>
<keyword evidence="6 11" id="KW-0695">RNA-directed DNA polymerase</keyword>
<dbReference type="NCBIfam" id="NF038237">
    <property type="entry name" value="retron_Ec67_fus"/>
    <property type="match status" value="1"/>
</dbReference>
<dbReference type="EC" id="2.7.7.49" evidence="1"/>
<dbReference type="InterPro" id="IPR000477">
    <property type="entry name" value="RT_dom"/>
</dbReference>
<dbReference type="Proteomes" id="UP000195338">
    <property type="component" value="Unassembled WGS sequence"/>
</dbReference>
<reference evidence="11 12" key="1">
    <citation type="submission" date="2016-04" db="EMBL/GenBank/DDBJ databases">
        <authorList>
            <person name="Mornico D."/>
        </authorList>
    </citation>
    <scope>NUCLEOTIDE SEQUENCE [LARGE SCALE GENOMIC DNA]</scope>
    <source>
        <strain evidence="11 12">A121</strain>
    </source>
</reference>
<sequence length="638" mass="73049">MSWRFLGSCQVCVRVPINLFKWGRRVNRLLLLKSAKTKPDLARILGVKPSALTHCLYIVKPENQYVQFEIPKRNGGKRFISAPSGMLKTLQSSLSDLLLDCLDEIIFLKFPDSEITRPKAKNSLFLKVKCSGSETKQPSLSHGFERKRSIITNAMMHLGKKHVFNIDLENFFSSFNFGRVRGFFIKNGNFLLEPEIATVIAKIACYNNELPQGSPCSPVISNLITHALDIKLAAVAAKHSCTYTRYADDITFSTRKESLPSSIAKSDNHTFVAGKVIRNEIVRSGFSINESKTRNQYKDSRQEVTGLVVNKKPNTKKEYWRLVRAQCNHLFNTGEFKETINGAEVSGNIHRLEGKLTFIDQVDHYNRLRQGEKLNPKYHLKKDAIRKSNPSIRRYLHTSRETTFSKFLFYRWFYGNTKPTILTEGQTDNIYLKSAIWKLAANFPKLATGKSATEPYKALTRFFKYNERTRYLLELFGGGDYLRDFVDNYKELFNAYKAPKPSHPVIIFVDNDSGPNNLINKVKRVKGIEIFPAGVGLADIRQSEFVHIFCNLYLVLTPQGAGSSETDIEYFFSDADRLREHKGKRFNTVADRDEVNDLSKEAFATHIVKTQKGIIDFSRFTHLLERIEKVIDHYNSIK</sequence>
<evidence type="ECO:0000313" key="12">
    <source>
        <dbReference type="Proteomes" id="UP000195338"/>
    </source>
</evidence>
<evidence type="ECO:0000256" key="5">
    <source>
        <dbReference type="ARBA" id="ARBA00022842"/>
    </source>
</evidence>
<keyword evidence="5" id="KW-0460">Magnesium</keyword>
<dbReference type="GO" id="GO:0003964">
    <property type="term" value="F:RNA-directed DNA polymerase activity"/>
    <property type="evidence" value="ECO:0007669"/>
    <property type="project" value="UniProtKB-KW"/>
</dbReference>
<dbReference type="PROSITE" id="PS50878">
    <property type="entry name" value="RT_POL"/>
    <property type="match status" value="1"/>
</dbReference>
<dbReference type="Pfam" id="PF00078">
    <property type="entry name" value="RVT_1"/>
    <property type="match status" value="1"/>
</dbReference>
<keyword evidence="7" id="KW-0051">Antiviral defense</keyword>
<dbReference type="InterPro" id="IPR000123">
    <property type="entry name" value="Reverse_transcriptase_msDNA"/>
</dbReference>
<evidence type="ECO:0000256" key="6">
    <source>
        <dbReference type="ARBA" id="ARBA00022918"/>
    </source>
</evidence>
<evidence type="ECO:0000256" key="8">
    <source>
        <dbReference type="ARBA" id="ARBA00034120"/>
    </source>
</evidence>
<name>A0ABY0JKI9_9ENTR</name>
<keyword evidence="12" id="KW-1185">Reference proteome</keyword>
<keyword evidence="2 11" id="KW-0808">Transferase</keyword>
<dbReference type="EMBL" id="FLUX01000003">
    <property type="protein sequence ID" value="SBW23286.1"/>
    <property type="molecule type" value="Genomic_DNA"/>
</dbReference>
<dbReference type="InterPro" id="IPR053543">
    <property type="entry name" value="Bacterial_RT"/>
</dbReference>
<feature type="domain" description="Reverse transcriptase" evidence="10">
    <location>
        <begin position="1"/>
        <end position="309"/>
    </location>
</feature>
<dbReference type="CDD" id="cd03487">
    <property type="entry name" value="RT_Bac_retron_II"/>
    <property type="match status" value="1"/>
</dbReference>
<keyword evidence="4" id="KW-0479">Metal-binding</keyword>
<evidence type="ECO:0000256" key="4">
    <source>
        <dbReference type="ARBA" id="ARBA00022723"/>
    </source>
</evidence>
<evidence type="ECO:0000256" key="9">
    <source>
        <dbReference type="ARBA" id="ARBA00048173"/>
    </source>
</evidence>
<evidence type="ECO:0000259" key="10">
    <source>
        <dbReference type="PROSITE" id="PS50878"/>
    </source>
</evidence>
<evidence type="ECO:0000256" key="7">
    <source>
        <dbReference type="ARBA" id="ARBA00023118"/>
    </source>
</evidence>
<dbReference type="SUPFAM" id="SSF56672">
    <property type="entry name" value="DNA/RNA polymerases"/>
    <property type="match status" value="1"/>
</dbReference>
<keyword evidence="3 11" id="KW-0548">Nucleotidyltransferase</keyword>
<evidence type="ECO:0000256" key="1">
    <source>
        <dbReference type="ARBA" id="ARBA00012493"/>
    </source>
</evidence>
<comment type="caution">
    <text evidence="11">The sequence shown here is derived from an EMBL/GenBank/DDBJ whole genome shotgun (WGS) entry which is preliminary data.</text>
</comment>
<evidence type="ECO:0000313" key="11">
    <source>
        <dbReference type="EMBL" id="SBW23286.1"/>
    </source>
</evidence>
<organism evidence="11 12">
    <name type="scientific">Citrobacter europaeus</name>
    <dbReference type="NCBI Taxonomy" id="1914243"/>
    <lineage>
        <taxon>Bacteria</taxon>
        <taxon>Pseudomonadati</taxon>
        <taxon>Pseudomonadota</taxon>
        <taxon>Gammaproteobacteria</taxon>
        <taxon>Enterobacterales</taxon>
        <taxon>Enterobacteriaceae</taxon>
        <taxon>Citrobacter</taxon>
    </lineage>
</organism>
<gene>
    <name evidence="11" type="ORF">BN4901_0085</name>
</gene>
<accession>A0ABY0JKI9</accession>
<dbReference type="PRINTS" id="PR00866">
    <property type="entry name" value="RNADNAPOLMS"/>
</dbReference>
<dbReference type="InterPro" id="IPR051083">
    <property type="entry name" value="GrpII_Intron_Splice-Mob/Def"/>
</dbReference>
<dbReference type="InterPro" id="IPR043502">
    <property type="entry name" value="DNA/RNA_pol_sf"/>
</dbReference>